<feature type="repeat" description="TPR" evidence="3">
    <location>
        <begin position="462"/>
        <end position="495"/>
    </location>
</feature>
<feature type="transmembrane region" description="Helical" evidence="4">
    <location>
        <begin position="99"/>
        <end position="117"/>
    </location>
</feature>
<keyword evidence="4" id="KW-0472">Membrane</keyword>
<feature type="transmembrane region" description="Helical" evidence="4">
    <location>
        <begin position="12"/>
        <end position="29"/>
    </location>
</feature>
<dbReference type="PANTHER" id="PTHR44227:SF3">
    <property type="entry name" value="PROTEIN O-MANNOSYL-TRANSFERASE TMTC4"/>
    <property type="match status" value="1"/>
</dbReference>
<dbReference type="Proteomes" id="UP000663722">
    <property type="component" value="Chromosome"/>
</dbReference>
<dbReference type="InterPro" id="IPR052346">
    <property type="entry name" value="O-mannosyl-transferase_TMTC"/>
</dbReference>
<evidence type="ECO:0000256" key="2">
    <source>
        <dbReference type="ARBA" id="ARBA00022803"/>
    </source>
</evidence>
<keyword evidence="1" id="KW-0677">Repeat</keyword>
<feature type="repeat" description="TPR" evidence="3">
    <location>
        <begin position="530"/>
        <end position="563"/>
    </location>
</feature>
<dbReference type="KEGG" id="dmm:dnm_084760"/>
<accession>A0A975GST8</accession>
<dbReference type="PANTHER" id="PTHR44227">
    <property type="match status" value="1"/>
</dbReference>
<dbReference type="PROSITE" id="PS50005">
    <property type="entry name" value="TPR"/>
    <property type="match status" value="5"/>
</dbReference>
<feature type="transmembrane region" description="Helical" evidence="4">
    <location>
        <begin position="299"/>
        <end position="318"/>
    </location>
</feature>
<gene>
    <name evidence="5" type="ORF">dnm_084760</name>
</gene>
<dbReference type="AlphaFoldDB" id="A0A975GST8"/>
<dbReference type="SMART" id="SM00028">
    <property type="entry name" value="TPR"/>
    <property type="match status" value="5"/>
</dbReference>
<name>A0A975GST8_9BACT</name>
<feature type="repeat" description="TPR" evidence="3">
    <location>
        <begin position="564"/>
        <end position="597"/>
    </location>
</feature>
<feature type="transmembrane region" description="Helical" evidence="4">
    <location>
        <begin position="330"/>
        <end position="351"/>
    </location>
</feature>
<feature type="transmembrane region" description="Helical" evidence="4">
    <location>
        <begin position="149"/>
        <end position="165"/>
    </location>
</feature>
<feature type="transmembrane region" description="Helical" evidence="4">
    <location>
        <begin position="388"/>
        <end position="407"/>
    </location>
</feature>
<dbReference type="Gene3D" id="1.25.40.10">
    <property type="entry name" value="Tetratricopeptide repeat domain"/>
    <property type="match status" value="3"/>
</dbReference>
<keyword evidence="2 3" id="KW-0802">TPR repeat</keyword>
<feature type="transmembrane region" description="Helical" evidence="4">
    <location>
        <begin position="177"/>
        <end position="201"/>
    </location>
</feature>
<evidence type="ECO:0000313" key="6">
    <source>
        <dbReference type="Proteomes" id="UP000663722"/>
    </source>
</evidence>
<evidence type="ECO:0000256" key="3">
    <source>
        <dbReference type="PROSITE-ProRule" id="PRU00339"/>
    </source>
</evidence>
<evidence type="ECO:0000313" key="5">
    <source>
        <dbReference type="EMBL" id="QTA92396.1"/>
    </source>
</evidence>
<reference evidence="5" key="1">
    <citation type="journal article" date="2021" name="Microb. Physiol.">
        <title>Proteogenomic Insights into the Physiology of Marine, Sulfate-Reducing, Filamentous Desulfonema limicola and Desulfonema magnum.</title>
        <authorList>
            <person name="Schnaars V."/>
            <person name="Wohlbrand L."/>
            <person name="Scheve S."/>
            <person name="Hinrichs C."/>
            <person name="Reinhardt R."/>
            <person name="Rabus R."/>
        </authorList>
    </citation>
    <scope>NUCLEOTIDE SEQUENCE</scope>
    <source>
        <strain evidence="5">4be13</strain>
    </source>
</reference>
<dbReference type="Pfam" id="PF13424">
    <property type="entry name" value="TPR_12"/>
    <property type="match status" value="1"/>
</dbReference>
<sequence>MTKNSFTIRPDFLICLMLTLAVISVYWQVGSHEFISFDDSVYVTENRYVKAGLTRESMIWAFSFADKKGAYWQPLTWLSHMLDCELYGLNAGMHHRTNLLFHIANTILLFLVFGRITGELRKSAFVAALFALHPLNVDSVAWVAERKNLLSTFFWMLTIFAYVRYTESPSFIRYISVSLMFLSGLLAKPMIVTLPFVLLLLDHWPMGRFESLKSAALTSGIRSPTSVLLLEKLPLFMLSVISVSLSSSSLQHYENITVRGAPTDLRFANALVSYVGYIWKIICPRNLSVYYPYPEAIPLWQYTGGGLLLICVSILTLRTLKRMPCLATGWLWYLGTLVPVSGLIQTGLWPALADRWAYVPLIGIFVMMAWGIPEICKDREWRHAKTGLVIIAVMVLSILTVMTWFQVRYWKNNITLFEHALKVNPHNYVAHGHMGVALAAQEKTDEAIRHYTRILRSDPNDFKTLNNMGLALSDQGKPDEAIRYLSQALRLKPDYAKTLNNMGIVLAKQGKTEEAVHYFSEALKSDPDYAEPSYNMGNIFNNQGNINQAVEYYTRALRSSPYDAEIYNNLGIAMLRKKKINEAAACFQKALQNDPDNTEALGNLKMIMNSRKN</sequence>
<feature type="transmembrane region" description="Helical" evidence="4">
    <location>
        <begin position="357"/>
        <end position="376"/>
    </location>
</feature>
<keyword evidence="6" id="KW-1185">Reference proteome</keyword>
<feature type="repeat" description="TPR" evidence="3">
    <location>
        <begin position="496"/>
        <end position="529"/>
    </location>
</feature>
<organism evidence="5 6">
    <name type="scientific">Desulfonema magnum</name>
    <dbReference type="NCBI Taxonomy" id="45655"/>
    <lineage>
        <taxon>Bacteria</taxon>
        <taxon>Pseudomonadati</taxon>
        <taxon>Thermodesulfobacteriota</taxon>
        <taxon>Desulfobacteria</taxon>
        <taxon>Desulfobacterales</taxon>
        <taxon>Desulfococcaceae</taxon>
        <taxon>Desulfonema</taxon>
    </lineage>
</organism>
<dbReference type="Pfam" id="PF13432">
    <property type="entry name" value="TPR_16"/>
    <property type="match status" value="2"/>
</dbReference>
<feature type="repeat" description="TPR" evidence="3">
    <location>
        <begin position="428"/>
        <end position="461"/>
    </location>
</feature>
<evidence type="ECO:0000256" key="4">
    <source>
        <dbReference type="SAM" id="Phobius"/>
    </source>
</evidence>
<feature type="transmembrane region" description="Helical" evidence="4">
    <location>
        <begin position="124"/>
        <end position="143"/>
    </location>
</feature>
<dbReference type="EMBL" id="CP061800">
    <property type="protein sequence ID" value="QTA92396.1"/>
    <property type="molecule type" value="Genomic_DNA"/>
</dbReference>
<keyword evidence="4" id="KW-0812">Transmembrane</keyword>
<protein>
    <submittedName>
        <fullName evidence="5">Tetratricopeptide repeat-containing protein</fullName>
    </submittedName>
</protein>
<dbReference type="InterPro" id="IPR019734">
    <property type="entry name" value="TPR_rpt"/>
</dbReference>
<keyword evidence="4" id="KW-1133">Transmembrane helix</keyword>
<proteinExistence type="predicted"/>
<dbReference type="SUPFAM" id="SSF48452">
    <property type="entry name" value="TPR-like"/>
    <property type="match status" value="1"/>
</dbReference>
<evidence type="ECO:0000256" key="1">
    <source>
        <dbReference type="ARBA" id="ARBA00022737"/>
    </source>
</evidence>
<dbReference type="InterPro" id="IPR011990">
    <property type="entry name" value="TPR-like_helical_dom_sf"/>
</dbReference>
<dbReference type="PROSITE" id="PS50293">
    <property type="entry name" value="TPR_REGION"/>
    <property type="match status" value="4"/>
</dbReference>